<dbReference type="PANTHER" id="PTHR10997">
    <property type="entry name" value="IMPORTIN-7, 8, 11"/>
    <property type="match status" value="1"/>
</dbReference>
<dbReference type="Pfam" id="PF25758">
    <property type="entry name" value="TPR_IPO11"/>
    <property type="match status" value="1"/>
</dbReference>
<gene>
    <name evidence="3" type="ORF">B0A49_01673</name>
</gene>
<dbReference type="GO" id="GO:0005829">
    <property type="term" value="C:cytosol"/>
    <property type="evidence" value="ECO:0007669"/>
    <property type="project" value="TreeGrafter"/>
</dbReference>
<dbReference type="GO" id="GO:0005635">
    <property type="term" value="C:nuclear envelope"/>
    <property type="evidence" value="ECO:0007669"/>
    <property type="project" value="TreeGrafter"/>
</dbReference>
<evidence type="ECO:0000256" key="1">
    <source>
        <dbReference type="SAM" id="MobiDB-lite"/>
    </source>
</evidence>
<name>A0A4U0XJE0_9PEZI</name>
<accession>A0A4U0XJE0</accession>
<dbReference type="PANTHER" id="PTHR10997:SF7">
    <property type="entry name" value="IMPORTIN-11"/>
    <property type="match status" value="1"/>
</dbReference>
<dbReference type="InterPro" id="IPR011989">
    <property type="entry name" value="ARM-like"/>
</dbReference>
<dbReference type="InterPro" id="IPR058669">
    <property type="entry name" value="TPR_IPO7/11-like"/>
</dbReference>
<dbReference type="InterPro" id="IPR016024">
    <property type="entry name" value="ARM-type_fold"/>
</dbReference>
<dbReference type="SUPFAM" id="SSF48371">
    <property type="entry name" value="ARM repeat"/>
    <property type="match status" value="1"/>
</dbReference>
<dbReference type="EMBL" id="NAJN01000244">
    <property type="protein sequence ID" value="TKA76307.1"/>
    <property type="molecule type" value="Genomic_DNA"/>
</dbReference>
<dbReference type="GO" id="GO:0006606">
    <property type="term" value="P:protein import into nucleus"/>
    <property type="evidence" value="ECO:0007669"/>
    <property type="project" value="TreeGrafter"/>
</dbReference>
<sequence>MSTTHPAAFVLLPDSLDLVRSYWKLVKSFGETFGSKEAVTSAVASATTSADGDADDDKPFLEKMSLKGLLIIRACLAMVFNPTKTFKYKHAEEKEEKAQAAQSIREGLLTEPFVREVMETIVTNFFVFRRSDLKEPCSEKVFLDLAINFKDIVVQPLLNVFYSVASPDNHDVLFKDSVYSAIGLAAQNVHQELDFDTFLSSTLVAEVQETRPGYNILRRRIAILLAQWISVEISEANRPLVYQIFQHLLDKADPLNDQVVRVTAGRQFKNIADEWDFKAESFLPYASDILTRLMALIEEVELTETKMVLLNTISIVVERLEHHITPYADRMISLLPPLWKQSGEEHLMKQAILTVLSRLVNAMKAASLPFHSMVLPIIKGAVEPGSDTQLYLLEDALDLWSAILTQTPAPVPSDLLALAPYLFSIFELGSENLRKALEITDSYILLAPADMLSEDMRQRLFASFSTLLNSGLKSEATGLLTHVVETIIRAADSLGGEPAVSRTTADLLAAGFLRQIINGLKGSWQAHCTTGPRAAKAPIDGVIETDYFAVLARILLASTETFLAAIESVEPLESGMDSLLEEWFSHFENIGDPSRKKLMALALTSLLSTGPSWRPNSTTATTTAGSAQHHGILNHLQSLMTMWTDLITELRDTSEGDLNNTTDNTTDSLVYPPPSPPPAAATPEAPEDERRRSLTYSDPVHTIITAAFVKHHLQQAVATCPGGVEVFEREWVGRVDADVIRGFGGLGIM</sequence>
<reference evidence="3 4" key="1">
    <citation type="submission" date="2017-03" db="EMBL/GenBank/DDBJ databases">
        <title>Genomes of endolithic fungi from Antarctica.</title>
        <authorList>
            <person name="Coleine C."/>
            <person name="Masonjones S."/>
            <person name="Stajich J.E."/>
        </authorList>
    </citation>
    <scope>NUCLEOTIDE SEQUENCE [LARGE SCALE GENOMIC DNA]</scope>
    <source>
        <strain evidence="3 4">CCFEE 5187</strain>
    </source>
</reference>
<feature type="domain" description="Importin-7/11-like TPR repeats" evidence="2">
    <location>
        <begin position="350"/>
        <end position="746"/>
    </location>
</feature>
<dbReference type="Proteomes" id="UP000308768">
    <property type="component" value="Unassembled WGS sequence"/>
</dbReference>
<organism evidence="3 4">
    <name type="scientific">Cryomyces minteri</name>
    <dbReference type="NCBI Taxonomy" id="331657"/>
    <lineage>
        <taxon>Eukaryota</taxon>
        <taxon>Fungi</taxon>
        <taxon>Dikarya</taxon>
        <taxon>Ascomycota</taxon>
        <taxon>Pezizomycotina</taxon>
        <taxon>Dothideomycetes</taxon>
        <taxon>Dothideomycetes incertae sedis</taxon>
        <taxon>Cryomyces</taxon>
    </lineage>
</organism>
<comment type="caution">
    <text evidence="3">The sequence shown here is derived from an EMBL/GenBank/DDBJ whole genome shotgun (WGS) entry which is preliminary data.</text>
</comment>
<keyword evidence="4" id="KW-1185">Reference proteome</keyword>
<evidence type="ECO:0000259" key="2">
    <source>
        <dbReference type="Pfam" id="PF25758"/>
    </source>
</evidence>
<feature type="compositionally biased region" description="Pro residues" evidence="1">
    <location>
        <begin position="671"/>
        <end position="680"/>
    </location>
</feature>
<feature type="compositionally biased region" description="Low complexity" evidence="1">
    <location>
        <begin position="657"/>
        <end position="667"/>
    </location>
</feature>
<proteinExistence type="predicted"/>
<dbReference type="STRING" id="331657.A0A4U0XJE0"/>
<feature type="region of interest" description="Disordered" evidence="1">
    <location>
        <begin position="654"/>
        <end position="692"/>
    </location>
</feature>
<evidence type="ECO:0000313" key="4">
    <source>
        <dbReference type="Proteomes" id="UP000308768"/>
    </source>
</evidence>
<dbReference type="AlphaFoldDB" id="A0A4U0XJE0"/>
<protein>
    <recommendedName>
        <fullName evidence="2">Importin-7/11-like TPR repeats domain-containing protein</fullName>
    </recommendedName>
</protein>
<dbReference type="OrthoDB" id="361693at2759"/>
<evidence type="ECO:0000313" key="3">
    <source>
        <dbReference type="EMBL" id="TKA76307.1"/>
    </source>
</evidence>
<dbReference type="Gene3D" id="1.25.10.10">
    <property type="entry name" value="Leucine-rich Repeat Variant"/>
    <property type="match status" value="1"/>
</dbReference>